<organism evidence="3 4">
    <name type="scientific">Candidatus Mycobacterium methanotrophicum</name>
    <dbReference type="NCBI Taxonomy" id="2943498"/>
    <lineage>
        <taxon>Bacteria</taxon>
        <taxon>Bacillati</taxon>
        <taxon>Actinomycetota</taxon>
        <taxon>Actinomycetes</taxon>
        <taxon>Mycobacteriales</taxon>
        <taxon>Mycobacteriaceae</taxon>
        <taxon>Mycobacterium</taxon>
    </lineage>
</organism>
<dbReference type="RefSeq" id="WP_219068333.1">
    <property type="nucleotide sequence ID" value="NZ_CAJUXY010000035.1"/>
</dbReference>
<dbReference type="PANTHER" id="PTHR43736:SF4">
    <property type="entry name" value="SLR1690 PROTEIN"/>
    <property type="match status" value="1"/>
</dbReference>
<name>A0ABY4QNV9_9MYCO</name>
<dbReference type="Pfam" id="PF21906">
    <property type="entry name" value="WHD_NrtR"/>
    <property type="match status" value="1"/>
</dbReference>
<reference evidence="3" key="1">
    <citation type="submission" date="2022-05" db="EMBL/GenBank/DDBJ databases">
        <title>A methanotrophic Mycobacterium dominates a cave microbial ecosystem.</title>
        <authorList>
            <person name="Van Spanning R.J.M."/>
            <person name="Guan Q."/>
            <person name="Melkonian C."/>
            <person name="Gallant J."/>
            <person name="Polerecky L."/>
            <person name="Flot J.-F."/>
            <person name="Brandt B.W."/>
            <person name="Braster M."/>
            <person name="Iturbe Espinoza P."/>
            <person name="Aerts J."/>
            <person name="Meima-Franke M."/>
            <person name="Piersma S.R."/>
            <person name="Bunduc C."/>
            <person name="Ummels R."/>
            <person name="Pain A."/>
            <person name="Fleming E.J."/>
            <person name="van der Wel N."/>
            <person name="Gherman V.D."/>
            <person name="Sarbu S.M."/>
            <person name="Bodelier P.L.E."/>
            <person name="Bitter W."/>
        </authorList>
    </citation>
    <scope>NUCLEOTIDE SEQUENCE</scope>
    <source>
        <strain evidence="3">Sulfur Cave</strain>
    </source>
</reference>
<evidence type="ECO:0000313" key="4">
    <source>
        <dbReference type="Proteomes" id="UP001056610"/>
    </source>
</evidence>
<dbReference type="CDD" id="cd18873">
    <property type="entry name" value="NUDIX_NadM_like"/>
    <property type="match status" value="1"/>
</dbReference>
<evidence type="ECO:0000313" key="3">
    <source>
        <dbReference type="EMBL" id="UQX11493.1"/>
    </source>
</evidence>
<dbReference type="InterPro" id="IPR000086">
    <property type="entry name" value="NUDIX_hydrolase_dom"/>
</dbReference>
<protein>
    <submittedName>
        <fullName evidence="3">NUDIX domain-containing protein</fullName>
    </submittedName>
</protein>
<dbReference type="Pfam" id="PF00293">
    <property type="entry name" value="NUDIX"/>
    <property type="match status" value="1"/>
</dbReference>
<feature type="domain" description="Nudix hydrolase" evidence="1">
    <location>
        <begin position="26"/>
        <end position="104"/>
    </location>
</feature>
<evidence type="ECO:0000259" key="1">
    <source>
        <dbReference type="Pfam" id="PF00293"/>
    </source>
</evidence>
<sequence length="220" mass="24815">MTDRTHRDTSGRRLADYPRPSVAVDTAVLTLDPDLGLAVLQVRRPNGRGWALPGTFLHEGETLADAVDRSLRVKANVRGLRPRQLHVFDDPHRDDRGWVLSVAHVDVVQVDRLSSRLAAGTRLMPVRAPGRLPYDHADIIARAVDHLRSYYRDKPDPDWLLGEEFTLRELRLAHEAVAEGTLQRDAFRRAMESQLVATGTMTTGTRGRPAELFRRSATYR</sequence>
<dbReference type="PANTHER" id="PTHR43736">
    <property type="entry name" value="ADP-RIBOSE PYROPHOSPHATASE"/>
    <property type="match status" value="1"/>
</dbReference>
<proteinExistence type="predicted"/>
<dbReference type="EMBL" id="CP097320">
    <property type="protein sequence ID" value="UQX11493.1"/>
    <property type="molecule type" value="Genomic_DNA"/>
</dbReference>
<keyword evidence="4" id="KW-1185">Reference proteome</keyword>
<accession>A0ABY4QNV9</accession>
<dbReference type="Proteomes" id="UP001056610">
    <property type="component" value="Chromosome"/>
</dbReference>
<evidence type="ECO:0000259" key="2">
    <source>
        <dbReference type="Pfam" id="PF21906"/>
    </source>
</evidence>
<dbReference type="InterPro" id="IPR054105">
    <property type="entry name" value="WHD_NrtR"/>
</dbReference>
<feature type="domain" description="NrtR DNA-binding winged helix" evidence="2">
    <location>
        <begin position="160"/>
        <end position="214"/>
    </location>
</feature>
<gene>
    <name evidence="3" type="ORF">M5I08_02980</name>
</gene>